<protein>
    <submittedName>
        <fullName evidence="2">Uncharacterized protein</fullName>
    </submittedName>
</protein>
<feature type="compositionally biased region" description="Polar residues" evidence="1">
    <location>
        <begin position="323"/>
        <end position="338"/>
    </location>
</feature>
<feature type="compositionally biased region" description="Low complexity" evidence="1">
    <location>
        <begin position="138"/>
        <end position="150"/>
    </location>
</feature>
<proteinExistence type="predicted"/>
<feature type="compositionally biased region" description="Polar residues" evidence="1">
    <location>
        <begin position="372"/>
        <end position="381"/>
    </location>
</feature>
<dbReference type="AlphaFoldDB" id="D7VLI6"/>
<name>D7VLI6_SPHSI</name>
<dbReference type="eggNOG" id="ENOG5031MC1">
    <property type="taxonomic scope" value="Bacteria"/>
</dbReference>
<sequence>MTFEEFFVKKNIDLSALQHSNSALYDEFKKHYMLMGEKSFDHTKKFWFNRLRKDYKLAEQEISPAVVKKTETQVASSASAGIASKPAGFRPKFKSAAPPVADNNPTAESTSAEARPATGFTPRFKSNSTPADAEQKESSAPQPAPSNAPAGFKPRFKPGVTNSKTDPEESPSSENDNTQETANKPAGFKPRFKAGITASKKEDEITLTESTAIENKETTETPAVTAKDTKEAPQTPAKPLGFRPKFKAGVKTVKKEQEEQTSQEESAAINKETIEISSAATAEDNKEAPQTPAKPLGFRPKFKAGVTTVKKEQEEQTSQEESATINKETIEIPSSATAEDNKEAPQTPVKPLGFRPKFKAGVTTVKKEQEEQNPQTESTAIENKETIEIPSSATAEDNKEAPQTPAKPLGFRPKFKAGVTTVKKEQEEQTSQEESATINKETIEIPSSATAEDNKEAPQTPVKPLGFRPKFKAGVTTVKKEQEEQNPQTESTAIEIPSSATAEDNKEAPQAPAKPLGFRPKFKAGVTKIQKNDDNQRSED</sequence>
<gene>
    <name evidence="2" type="ORF">HMPREF0766_11856</name>
</gene>
<accession>D7VLI6</accession>
<organism evidence="2 3">
    <name type="scientific">Sphingobacterium spiritivorum ATCC 33861</name>
    <dbReference type="NCBI Taxonomy" id="525373"/>
    <lineage>
        <taxon>Bacteria</taxon>
        <taxon>Pseudomonadati</taxon>
        <taxon>Bacteroidota</taxon>
        <taxon>Sphingobacteriia</taxon>
        <taxon>Sphingobacteriales</taxon>
        <taxon>Sphingobacteriaceae</taxon>
        <taxon>Sphingobacterium</taxon>
    </lineage>
</organism>
<reference evidence="2" key="1">
    <citation type="submission" date="2010-07" db="EMBL/GenBank/DDBJ databases">
        <authorList>
            <person name="Muzny D."/>
            <person name="Qin X."/>
            <person name="Buhay C."/>
            <person name="Dugan-Rocha S."/>
            <person name="Ding Y."/>
            <person name="Chen G."/>
            <person name="Hawes A."/>
            <person name="Holder M."/>
            <person name="Jhangiani S."/>
            <person name="Johnson A."/>
            <person name="Khan Z."/>
            <person name="Li Z."/>
            <person name="Liu W."/>
            <person name="Liu X."/>
            <person name="Perez L."/>
            <person name="Shen H."/>
            <person name="Wang Q."/>
            <person name="Watt J."/>
            <person name="Xi L."/>
            <person name="Xin Y."/>
            <person name="Zhou J."/>
            <person name="Deng J."/>
            <person name="Jiang H."/>
            <person name="Liu Y."/>
            <person name="Qu J."/>
            <person name="Song X.-Z."/>
            <person name="Zhang L."/>
            <person name="Villasana D."/>
            <person name="Johnson A."/>
            <person name="Liu J."/>
            <person name="Liyanage D."/>
            <person name="Lorensuhewa L."/>
            <person name="Robinson T."/>
            <person name="Song A."/>
            <person name="Song B.-B."/>
            <person name="Dinh H."/>
            <person name="Thornton R."/>
            <person name="Coyle M."/>
            <person name="Francisco L."/>
            <person name="Jackson L."/>
            <person name="Javaid M."/>
            <person name="Korchina V."/>
            <person name="Kovar C."/>
            <person name="Mata R."/>
            <person name="Mathew T."/>
            <person name="Ngo R."/>
            <person name="Nguyen L."/>
            <person name="Nguyen N."/>
            <person name="Okwuonu G."/>
            <person name="Ongeri F."/>
            <person name="Pham C."/>
            <person name="Simmons D."/>
            <person name="Wilczek-Boney K."/>
            <person name="Hale W."/>
            <person name="Jakkamsetti A."/>
            <person name="Pham P."/>
            <person name="Ruth R."/>
            <person name="San Lucas F."/>
            <person name="Warren J."/>
            <person name="Zhang J."/>
            <person name="Zhao Z."/>
            <person name="Zhou C."/>
            <person name="Zhu D."/>
            <person name="Lee S."/>
            <person name="Bess C."/>
            <person name="Blankenburg K."/>
            <person name="Forbes L."/>
            <person name="Fu Q."/>
            <person name="Gubbala S."/>
            <person name="Hirani K."/>
            <person name="Jayaseelan J.C."/>
            <person name="Lara F."/>
            <person name="Munidasa M."/>
            <person name="Palculict T."/>
            <person name="Patil S."/>
            <person name="Pu L.-L."/>
            <person name="Saada N."/>
            <person name="Tang L."/>
            <person name="Weissenberger G."/>
            <person name="Zhu Y."/>
            <person name="Hemphill L."/>
            <person name="Shang Y."/>
            <person name="Youmans B."/>
            <person name="Ayvaz T."/>
            <person name="Ross M."/>
            <person name="Santibanez J."/>
            <person name="Aqrawi P."/>
            <person name="Gross S."/>
            <person name="Joshi V."/>
            <person name="Fowler G."/>
            <person name="Nazareth L."/>
            <person name="Reid J."/>
            <person name="Worley K."/>
            <person name="Petrosino J."/>
            <person name="Highlander S."/>
            <person name="Gibbs R."/>
        </authorList>
    </citation>
    <scope>NUCLEOTIDE SEQUENCE [LARGE SCALE GENOMIC DNA]</scope>
    <source>
        <strain evidence="2">ATCC 33861</strain>
    </source>
</reference>
<dbReference type="RefSeq" id="WP_003000157.1">
    <property type="nucleotide sequence ID" value="NZ_GL379773.1"/>
</dbReference>
<feature type="compositionally biased region" description="Basic and acidic residues" evidence="1">
    <location>
        <begin position="530"/>
        <end position="540"/>
    </location>
</feature>
<feature type="compositionally biased region" description="Polar residues" evidence="1">
    <location>
        <begin position="160"/>
        <end position="182"/>
    </location>
</feature>
<dbReference type="STRING" id="525373.HMPREF0766_11856"/>
<feature type="compositionally biased region" description="Polar residues" evidence="1">
    <location>
        <begin position="103"/>
        <end position="112"/>
    </location>
</feature>
<dbReference type="EMBL" id="ACHA02000006">
    <property type="protein sequence ID" value="EFK58459.1"/>
    <property type="molecule type" value="Genomic_DNA"/>
</dbReference>
<dbReference type="HOGENOM" id="CLU_499568_0_0_10"/>
<dbReference type="Proteomes" id="UP000006258">
    <property type="component" value="Unassembled WGS sequence"/>
</dbReference>
<evidence type="ECO:0000313" key="3">
    <source>
        <dbReference type="Proteomes" id="UP000006258"/>
    </source>
</evidence>
<feature type="region of interest" description="Disordered" evidence="1">
    <location>
        <begin position="79"/>
        <end position="540"/>
    </location>
</feature>
<dbReference type="OrthoDB" id="853871at2"/>
<evidence type="ECO:0000256" key="1">
    <source>
        <dbReference type="SAM" id="MobiDB-lite"/>
    </source>
</evidence>
<dbReference type="GeneID" id="95428657"/>
<feature type="compositionally biased region" description="Polar residues" evidence="1">
    <location>
        <begin position="485"/>
        <end position="502"/>
    </location>
</feature>
<feature type="compositionally biased region" description="Polar residues" evidence="1">
    <location>
        <begin position="436"/>
        <end position="451"/>
    </location>
</feature>
<comment type="caution">
    <text evidence="2">The sequence shown here is derived from an EMBL/GenBank/DDBJ whole genome shotgun (WGS) entry which is preliminary data.</text>
</comment>
<keyword evidence="3" id="KW-1185">Reference proteome</keyword>
<evidence type="ECO:0000313" key="2">
    <source>
        <dbReference type="EMBL" id="EFK58459.1"/>
    </source>
</evidence>